<gene>
    <name evidence="7" type="ORF">F3Y22_tig00116984pilonHSYRG00078</name>
</gene>
<dbReference type="AlphaFoldDB" id="A0A6A2XGR6"/>
<evidence type="ECO:0000256" key="1">
    <source>
        <dbReference type="ARBA" id="ARBA00000085"/>
    </source>
</evidence>
<feature type="transmembrane region" description="Helical" evidence="5">
    <location>
        <begin position="309"/>
        <end position="330"/>
    </location>
</feature>
<dbReference type="InterPro" id="IPR050956">
    <property type="entry name" value="2C_system_His_kinase"/>
</dbReference>
<dbReference type="SUPFAM" id="SSF55874">
    <property type="entry name" value="ATPase domain of HSP90 chaperone/DNA topoisomerase II/histidine kinase"/>
    <property type="match status" value="1"/>
</dbReference>
<feature type="compositionally biased region" description="Low complexity" evidence="4">
    <location>
        <begin position="855"/>
        <end position="865"/>
    </location>
</feature>
<reference evidence="7" key="1">
    <citation type="submission" date="2019-09" db="EMBL/GenBank/DDBJ databases">
        <title>Draft genome information of white flower Hibiscus syriacus.</title>
        <authorList>
            <person name="Kim Y.-M."/>
        </authorList>
    </citation>
    <scope>NUCLEOTIDE SEQUENCE [LARGE SCALE GENOMIC DNA]</scope>
    <source>
        <strain evidence="7">YM2019G1</strain>
    </source>
</reference>
<dbReference type="PANTHER" id="PTHR43719">
    <property type="entry name" value="TWO-COMPONENT HISTIDINE KINASE"/>
    <property type="match status" value="1"/>
</dbReference>
<evidence type="ECO:0000313" key="7">
    <source>
        <dbReference type="EMBL" id="KAE8657639.1"/>
    </source>
</evidence>
<comment type="caution">
    <text evidence="7">The sequence shown here is derived from an EMBL/GenBank/DDBJ whole genome shotgun (WGS) entry which is preliminary data.</text>
</comment>
<dbReference type="Pfam" id="PF02518">
    <property type="entry name" value="HATPase_c"/>
    <property type="match status" value="1"/>
</dbReference>
<dbReference type="SUPFAM" id="SSF52172">
    <property type="entry name" value="CheY-like"/>
    <property type="match status" value="1"/>
</dbReference>
<dbReference type="Proteomes" id="UP000436088">
    <property type="component" value="Unassembled WGS sequence"/>
</dbReference>
<dbReference type="SMART" id="SM00388">
    <property type="entry name" value="HisKA"/>
    <property type="match status" value="1"/>
</dbReference>
<dbReference type="InterPro" id="IPR011006">
    <property type="entry name" value="CheY-like_superfamily"/>
</dbReference>
<dbReference type="PROSITE" id="PS50109">
    <property type="entry name" value="HIS_KIN"/>
    <property type="match status" value="1"/>
</dbReference>
<dbReference type="InterPro" id="IPR005467">
    <property type="entry name" value="His_kinase_dom"/>
</dbReference>
<proteinExistence type="predicted"/>
<name>A0A6A2XGR6_HIBSY</name>
<keyword evidence="5" id="KW-1133">Transmembrane helix</keyword>
<dbReference type="PANTHER" id="PTHR43719:SF75">
    <property type="entry name" value="HISTIDINE KINASE CKI1"/>
    <property type="match status" value="1"/>
</dbReference>
<dbReference type="Pfam" id="PF00512">
    <property type="entry name" value="HisKA"/>
    <property type="match status" value="1"/>
</dbReference>
<dbReference type="Gene3D" id="3.30.565.10">
    <property type="entry name" value="Histidine kinase-like ATPase, C-terminal domain"/>
    <property type="match status" value="1"/>
</dbReference>
<dbReference type="CDD" id="cd00082">
    <property type="entry name" value="HisKA"/>
    <property type="match status" value="1"/>
</dbReference>
<organism evidence="7 8">
    <name type="scientific">Hibiscus syriacus</name>
    <name type="common">Rose of Sharon</name>
    <dbReference type="NCBI Taxonomy" id="106335"/>
    <lineage>
        <taxon>Eukaryota</taxon>
        <taxon>Viridiplantae</taxon>
        <taxon>Streptophyta</taxon>
        <taxon>Embryophyta</taxon>
        <taxon>Tracheophyta</taxon>
        <taxon>Spermatophyta</taxon>
        <taxon>Magnoliopsida</taxon>
        <taxon>eudicotyledons</taxon>
        <taxon>Gunneridae</taxon>
        <taxon>Pentapetalae</taxon>
        <taxon>rosids</taxon>
        <taxon>malvids</taxon>
        <taxon>Malvales</taxon>
        <taxon>Malvaceae</taxon>
        <taxon>Malvoideae</taxon>
        <taxon>Hibiscus</taxon>
    </lineage>
</organism>
<sequence>MKLSVLIASRPVTVLIPLALLVLLPPSVVITWCIAKSIPPLSSSAANLVMLLSSSFNLTDEISLTDIETKECPTLFLAFSTIPNLSQISYVGSEGLFFCYYFDGHQTLSAYANSSSLSNRRRYVWYKQPVDTHTGKLYGEAVRFRGFNVVNTSWFQAALHDSWGYSSVENRWKSVGELSFLTSVGMLGRGVISMGVPVKRLTDLASGLDLYGGSLSLITMDGQLLVDGIPNSKFISVNNSIVLQIMNPSGAQNVSCTTPEIYNLDNSEKKYSVSCSAVEIAAVQLVYALASPRKGLANLVHRKINHSHIALIAAILFLVIALMFFISSMGSAAQREMCLHDKLIKQMEATQQAERKSMNKSLALVGASHDIRASLAGINGFIDLCLVNVFPRSDFESYLKQMSHCAQDLLGLLNSILDTSKIETGMMNLEEKEFNLAELVEHVVDLYHPVGMIKGVDVVLDPCDGSIIKLAQVKGDRGKLMQILSNVLSNAVKFTAEGHVCLRAWVRKPDFETEILASSRKGFHKYLSRLFNNNNEARSDVKAISAVGPIADSVETVFEVKETAAGQVGTGLGLGIVQSLVRLMGGEIGIVEKGIGEKGTCFGFNVFLTTCEISSSSNFKGDNEAQGDAIRPPSPSFAARTLDGSQVVLFMQNNERRRVSQKFMEGLGINVSVVDQCNYFPAALKKIQLKLNSYHHSLRRSDMSGRSDNSSLSSKDMPMDKLPLNRRRDALSFILLVIDVNAGLFSKLWRIVAEFRRGLQSTCCKVVWLDKPTARMINPIRLNPGDEVLLQPFHGSRLHRVIKLLPEFRAVSSQGVSGNLESSKDAYNKARLGNSQHSGEIQEYGSSSDERYSKKGSSSSPSLVCSHGGLTSKISPIHRHGAESSTGKPLFGKRILIAEDNKMLSFIATTAVRQLGADVENCVNGNEAVELVCNGLKTQKFSSL</sequence>
<feature type="region of interest" description="Disordered" evidence="4">
    <location>
        <begin position="699"/>
        <end position="720"/>
    </location>
</feature>
<keyword evidence="5" id="KW-0472">Membrane</keyword>
<dbReference type="EC" id="2.7.13.3" evidence="2"/>
<evidence type="ECO:0000256" key="3">
    <source>
        <dbReference type="ARBA" id="ARBA00022553"/>
    </source>
</evidence>
<evidence type="ECO:0000313" key="8">
    <source>
        <dbReference type="Proteomes" id="UP000436088"/>
    </source>
</evidence>
<feature type="domain" description="Histidine kinase" evidence="6">
    <location>
        <begin position="366"/>
        <end position="610"/>
    </location>
</feature>
<evidence type="ECO:0000256" key="2">
    <source>
        <dbReference type="ARBA" id="ARBA00012438"/>
    </source>
</evidence>
<evidence type="ECO:0000256" key="5">
    <source>
        <dbReference type="SAM" id="Phobius"/>
    </source>
</evidence>
<dbReference type="SUPFAM" id="SSF47384">
    <property type="entry name" value="Homodimeric domain of signal transducing histidine kinase"/>
    <property type="match status" value="1"/>
</dbReference>
<dbReference type="GO" id="GO:0000155">
    <property type="term" value="F:phosphorelay sensor kinase activity"/>
    <property type="evidence" value="ECO:0007669"/>
    <property type="project" value="InterPro"/>
</dbReference>
<dbReference type="Gene3D" id="1.10.287.130">
    <property type="match status" value="1"/>
</dbReference>
<keyword evidence="3" id="KW-0597">Phosphoprotein</keyword>
<dbReference type="InterPro" id="IPR036890">
    <property type="entry name" value="HATPase_C_sf"/>
</dbReference>
<evidence type="ECO:0000256" key="4">
    <source>
        <dbReference type="SAM" id="MobiDB-lite"/>
    </source>
</evidence>
<keyword evidence="8" id="KW-1185">Reference proteome</keyword>
<protein>
    <recommendedName>
        <fullName evidence="2">histidine kinase</fullName>
        <ecNumber evidence="2">2.7.13.3</ecNumber>
    </recommendedName>
</protein>
<accession>A0A6A2XGR6</accession>
<dbReference type="SMART" id="SM00387">
    <property type="entry name" value="HATPase_c"/>
    <property type="match status" value="1"/>
</dbReference>
<keyword evidence="5" id="KW-0812">Transmembrane</keyword>
<dbReference type="InterPro" id="IPR003661">
    <property type="entry name" value="HisK_dim/P_dom"/>
</dbReference>
<comment type="catalytic activity">
    <reaction evidence="1">
        <text>ATP + protein L-histidine = ADP + protein N-phospho-L-histidine.</text>
        <dbReference type="EC" id="2.7.13.3"/>
    </reaction>
</comment>
<dbReference type="EMBL" id="VEPZ02001756">
    <property type="protein sequence ID" value="KAE8657639.1"/>
    <property type="molecule type" value="Genomic_DNA"/>
</dbReference>
<feature type="region of interest" description="Disordered" evidence="4">
    <location>
        <begin position="831"/>
        <end position="865"/>
    </location>
</feature>
<dbReference type="Gene3D" id="3.40.50.2300">
    <property type="match status" value="1"/>
</dbReference>
<dbReference type="InterPro" id="IPR003594">
    <property type="entry name" value="HATPase_dom"/>
</dbReference>
<evidence type="ECO:0000259" key="6">
    <source>
        <dbReference type="PROSITE" id="PS50109"/>
    </source>
</evidence>
<dbReference type="InterPro" id="IPR036097">
    <property type="entry name" value="HisK_dim/P_sf"/>
</dbReference>